<feature type="transmembrane region" description="Helical" evidence="2">
    <location>
        <begin position="448"/>
        <end position="469"/>
    </location>
</feature>
<dbReference type="SUPFAM" id="SSF49313">
    <property type="entry name" value="Cadherin-like"/>
    <property type="match status" value="3"/>
</dbReference>
<dbReference type="AlphaFoldDB" id="A0A0F9XI12"/>
<proteinExistence type="predicted"/>
<keyword evidence="2" id="KW-0472">Membrane</keyword>
<dbReference type="Gene3D" id="2.60.40.10">
    <property type="entry name" value="Immunoglobulins"/>
    <property type="match status" value="3"/>
</dbReference>
<keyword evidence="2" id="KW-1133">Transmembrane helix</keyword>
<evidence type="ECO:0000256" key="2">
    <source>
        <dbReference type="SAM" id="Phobius"/>
    </source>
</evidence>
<feature type="compositionally biased region" description="Basic and acidic residues" evidence="1">
    <location>
        <begin position="737"/>
        <end position="747"/>
    </location>
</feature>
<feature type="signal peptide" evidence="3">
    <location>
        <begin position="1"/>
        <end position="19"/>
    </location>
</feature>
<feature type="region of interest" description="Disordered" evidence="1">
    <location>
        <begin position="666"/>
        <end position="699"/>
    </location>
</feature>
<feature type="compositionally biased region" description="Low complexity" evidence="1">
    <location>
        <begin position="588"/>
        <end position="600"/>
    </location>
</feature>
<keyword evidence="2" id="KW-0812">Transmembrane</keyword>
<evidence type="ECO:0000313" key="4">
    <source>
        <dbReference type="EMBL" id="KKP04115.1"/>
    </source>
</evidence>
<accession>A0A0F9XI12</accession>
<name>A0A0F9XI12_TRIHA</name>
<feature type="region of interest" description="Disordered" evidence="1">
    <location>
        <begin position="731"/>
        <end position="789"/>
    </location>
</feature>
<gene>
    <name evidence="4" type="ORF">THAR02_03774</name>
</gene>
<feature type="region of interest" description="Disordered" evidence="1">
    <location>
        <begin position="573"/>
        <end position="600"/>
    </location>
</feature>
<evidence type="ECO:0000313" key="5">
    <source>
        <dbReference type="Proteomes" id="UP000034112"/>
    </source>
</evidence>
<evidence type="ECO:0000256" key="3">
    <source>
        <dbReference type="SAM" id="SignalP"/>
    </source>
</evidence>
<dbReference type="OrthoDB" id="41532at2759"/>
<dbReference type="InterPro" id="IPR015919">
    <property type="entry name" value="Cadherin-like_sf"/>
</dbReference>
<evidence type="ECO:0000256" key="1">
    <source>
        <dbReference type="SAM" id="MobiDB-lite"/>
    </source>
</evidence>
<dbReference type="Proteomes" id="UP000034112">
    <property type="component" value="Unassembled WGS sequence"/>
</dbReference>
<feature type="region of interest" description="Disordered" evidence="1">
    <location>
        <begin position="616"/>
        <end position="645"/>
    </location>
</feature>
<dbReference type="GO" id="GO:0005509">
    <property type="term" value="F:calcium ion binding"/>
    <property type="evidence" value="ECO:0007669"/>
    <property type="project" value="InterPro"/>
</dbReference>
<feature type="chain" id="PRO_5002530141" description="Dystroglycan-type cadherin-like domain-containing protein" evidence="3">
    <location>
        <begin position="20"/>
        <end position="900"/>
    </location>
</feature>
<keyword evidence="3" id="KW-0732">Signal</keyword>
<dbReference type="Pfam" id="PF05345">
    <property type="entry name" value="He_PIG"/>
    <property type="match status" value="3"/>
</dbReference>
<comment type="caution">
    <text evidence="4">The sequence shown here is derived from an EMBL/GenBank/DDBJ whole genome shotgun (WGS) entry which is preliminary data.</text>
</comment>
<dbReference type="OMA" id="TWDIEGT"/>
<dbReference type="GO" id="GO:0016020">
    <property type="term" value="C:membrane"/>
    <property type="evidence" value="ECO:0007669"/>
    <property type="project" value="InterPro"/>
</dbReference>
<protein>
    <recommendedName>
        <fullName evidence="6">Dystroglycan-type cadherin-like domain-containing protein</fullName>
    </recommendedName>
</protein>
<feature type="compositionally biased region" description="Polar residues" evidence="1">
    <location>
        <begin position="750"/>
        <end position="766"/>
    </location>
</feature>
<feature type="compositionally biased region" description="Low complexity" evidence="1">
    <location>
        <begin position="688"/>
        <end position="699"/>
    </location>
</feature>
<dbReference type="InterPro" id="IPR013783">
    <property type="entry name" value="Ig-like_fold"/>
</dbReference>
<dbReference type="EMBL" id="JOKZ01000087">
    <property type="protein sequence ID" value="KKP04115.1"/>
    <property type="molecule type" value="Genomic_DNA"/>
</dbReference>
<feature type="compositionally biased region" description="Basic and acidic residues" evidence="1">
    <location>
        <begin position="616"/>
        <end position="629"/>
    </location>
</feature>
<sequence>MASLLAALSALGLIEAVWAEPTVSFPFNAQLPPVARPNELFSYSLSPNTFRSDFNMTYSLGEHPKWLSIESENLRLYGTPKDKDVPPGEVVGQQFDLIATDKTGSAFMNATLVISRNPPPSIEVPISQQMDNFGQFSAPSSILSYPSTEFHYTFDPNTFGTGKNLNYYASTNDNTPLPAWIRFDDKTMTFSGRTPDFESLVQPPQTFDFNLVASDIVGFSGTCLSFAIVVGSHKLSADHPVVLLNATRGSKASYDGLANGIQLDSEAIRSGSLNVSVENMPSWLALDHETLLLEGTPGDDDHSTNFTVVIHDSFADTLNVLVQVDVASGLFQSNLEDVKLQPGSEFSLDLSSHFHDPNDIELKVDVDPQESWLQVKGLKISGNVPKTVTGKFNLSITAVSMSTGLTETQVAHADFVSLSEATNTASSSKPTTPASQDSHRHHLSATDVLLATILPVLFVIFAIMMLVCLMRRRRDRRTYLSARKHRPKISDPILFTVRNNDSDVETIYHAEDAIRSNKSNSPVLYHKGDGYRVGGRIRPLRPIRSGTRLFKKGDGIFARVASRVSLKSLASGKLGGGSAMRGPPYPMASGARSATGSASLLGEDDHGSWFTVERATVGERSHKSSDSRQSDTTLPEVAQPYLPTSGFLSEAGESAFRSGLDLTLPSFDDLANTQPMPPATQQKSGQRATSPTYSTMTSSSAALPTDLALIQEPFDPSLVSRAKETARKPLAIPKDPVNPKEAGEAAEIKQPSQARLPSQTWLSRRGSSWKEGDSVNGAKSFRTEPSFGSQENWRVIGRRDPSVAYLELVDETPFLPSRTNSKNNLGQPEERHSLELMSPSKWGEDERKSTIRPMRSTSVLSNGSSSVFGEREALAKARSTTLKTEDLATKGSERSFLAFI</sequence>
<feature type="compositionally biased region" description="Polar residues" evidence="1">
    <location>
        <begin position="671"/>
        <end position="687"/>
    </location>
</feature>
<evidence type="ECO:0008006" key="6">
    <source>
        <dbReference type="Google" id="ProtNLM"/>
    </source>
</evidence>
<reference evidence="5" key="1">
    <citation type="journal article" date="2015" name="Genome Announc.">
        <title>Draft whole-genome sequence of the biocontrol agent Trichoderma harzianum T6776.</title>
        <authorList>
            <person name="Baroncelli R."/>
            <person name="Piaggeschi G."/>
            <person name="Fiorini L."/>
            <person name="Bertolini E."/>
            <person name="Zapparata A."/>
            <person name="Pe M.E."/>
            <person name="Sarrocco S."/>
            <person name="Vannacci G."/>
        </authorList>
    </citation>
    <scope>NUCLEOTIDE SEQUENCE [LARGE SCALE GENOMIC DNA]</scope>
    <source>
        <strain evidence="5">T6776</strain>
    </source>
</reference>
<organism evidence="4 5">
    <name type="scientific">Trichoderma harzianum</name>
    <name type="common">Hypocrea lixii</name>
    <dbReference type="NCBI Taxonomy" id="5544"/>
    <lineage>
        <taxon>Eukaryota</taxon>
        <taxon>Fungi</taxon>
        <taxon>Dikarya</taxon>
        <taxon>Ascomycota</taxon>
        <taxon>Pezizomycotina</taxon>
        <taxon>Sordariomycetes</taxon>
        <taxon>Hypocreomycetidae</taxon>
        <taxon>Hypocreales</taxon>
        <taxon>Hypocreaceae</taxon>
        <taxon>Trichoderma</taxon>
    </lineage>
</organism>